<evidence type="ECO:0000313" key="1">
    <source>
        <dbReference type="EMBL" id="ANY84244.1"/>
    </source>
</evidence>
<protein>
    <submittedName>
        <fullName evidence="1">Uncharacterized protein</fullName>
    </submittedName>
</protein>
<keyword evidence="1" id="KW-0614">Plasmid</keyword>
<gene>
    <name evidence="1" type="ORF">BB934_39130</name>
</gene>
<name>A0A1B2EWB5_9HYPH</name>
<dbReference type="EMBL" id="CP016619">
    <property type="protein sequence ID" value="ANY84244.1"/>
    <property type="molecule type" value="Genomic_DNA"/>
</dbReference>
<dbReference type="KEGG" id="moc:BB934_39130"/>
<reference evidence="1" key="1">
    <citation type="submission" date="2016-07" db="EMBL/GenBank/DDBJ databases">
        <title>Microvirga ossetica sp. nov. a new species of rhizobia isolated from root nodules of the legume species Vicia alpestris Steven originated from North Ossetia region in the Caucasus.</title>
        <authorList>
            <person name="Safronova V.I."/>
            <person name="Kuznetsova I.G."/>
            <person name="Sazanova A.L."/>
            <person name="Belimov A."/>
            <person name="Andronov E."/>
            <person name="Osledkin Y.S."/>
            <person name="Onishchuk O.P."/>
            <person name="Kurchak O.N."/>
            <person name="Shaposhnikov A.I."/>
            <person name="Willems A."/>
            <person name="Tikhonovich I.A."/>
        </authorList>
    </citation>
    <scope>NUCLEOTIDE SEQUENCE [LARGE SCALE GENOMIC DNA]</scope>
    <source>
        <strain evidence="1">V5/3M</strain>
        <plasmid evidence="1">unnamed2</plasmid>
    </source>
</reference>
<dbReference type="AlphaFoldDB" id="A0A1B2EWB5"/>
<organism evidence="1">
    <name type="scientific">Microvirga ossetica</name>
    <dbReference type="NCBI Taxonomy" id="1882682"/>
    <lineage>
        <taxon>Bacteria</taxon>
        <taxon>Pseudomonadati</taxon>
        <taxon>Pseudomonadota</taxon>
        <taxon>Alphaproteobacteria</taxon>
        <taxon>Hyphomicrobiales</taxon>
        <taxon>Methylobacteriaceae</taxon>
        <taxon>Microvirga</taxon>
    </lineage>
</organism>
<geneLocation type="plasmid" evidence="1">
    <name>unnamed2</name>
</geneLocation>
<sequence length="74" mass="8114">MRLLFQVVTATAIFLQAHNLAQISLSQSLDLLLHTDLPPLQGIAPGLQILRQPMAAMRPLQRIADGLRMGQQTA</sequence>
<accession>A0A1B2EWB5</accession>
<proteinExistence type="predicted"/>